<feature type="signal peptide" evidence="4">
    <location>
        <begin position="1"/>
        <end position="32"/>
    </location>
</feature>
<evidence type="ECO:0000256" key="4">
    <source>
        <dbReference type="SAM" id="SignalP"/>
    </source>
</evidence>
<keyword evidence="2" id="KW-0574">Periplasm</keyword>
<accession>A0A839Z699</accession>
<protein>
    <submittedName>
        <fullName evidence="5">Iron(III) transport system substrate-binding protein</fullName>
    </submittedName>
</protein>
<proteinExistence type="predicted"/>
<dbReference type="CDD" id="cd13547">
    <property type="entry name" value="PBP2_Fbp_like_2"/>
    <property type="match status" value="1"/>
</dbReference>
<name>A0A839Z699_9HYPH</name>
<dbReference type="EMBL" id="JACICD010000002">
    <property type="protein sequence ID" value="MBB3770501.1"/>
    <property type="molecule type" value="Genomic_DNA"/>
</dbReference>
<dbReference type="InterPro" id="IPR026045">
    <property type="entry name" value="Ferric-bd"/>
</dbReference>
<feature type="chain" id="PRO_5032629243" evidence="4">
    <location>
        <begin position="33"/>
        <end position="335"/>
    </location>
</feature>
<evidence type="ECO:0000313" key="6">
    <source>
        <dbReference type="Proteomes" id="UP000533469"/>
    </source>
</evidence>
<sequence length="335" mass="35136">MSVFPACFVRSLFTAALLGGAAISGGAAPATAETITVYTSQPQDQMAAVIKAFNQDHPDIKVELFRSGTTEVMAKLQAEQAAGKSPADVVLIADTVAMTQLKNDGRLLPLTDIPTTGIAPAVIDPDKTYVGTKLITTGIVYNTKLVTTPPTSWADLLAPEVAKSLILPSPLYSGAAVIHVGTMVQQPAFGWSYFKTLAERGAVAGQGNGTVIEAVARGEKAYGIIIEYMALNARAKGSPVDFVFPKEGVSIITQPVAVLKDSDAPEAARTFVRWQLSRPAQQQGAAQGYFPVLEGVAPPAGYPDPATLKVLPADSAAMLKDDKTTKETFADLFGG</sequence>
<gene>
    <name evidence="5" type="ORF">FHS55_001096</name>
</gene>
<dbReference type="Proteomes" id="UP000533469">
    <property type="component" value="Unassembled WGS sequence"/>
</dbReference>
<evidence type="ECO:0000256" key="3">
    <source>
        <dbReference type="PIRSR" id="PIRSR002825-1"/>
    </source>
</evidence>
<dbReference type="PIRSF" id="PIRSF002825">
    <property type="entry name" value="CfbpA"/>
    <property type="match status" value="1"/>
</dbReference>
<dbReference type="AlphaFoldDB" id="A0A839Z699"/>
<evidence type="ECO:0000256" key="2">
    <source>
        <dbReference type="ARBA" id="ARBA00022764"/>
    </source>
</evidence>
<keyword evidence="6" id="KW-1185">Reference proteome</keyword>
<feature type="binding site" evidence="3">
    <location>
        <position position="228"/>
    </location>
    <ligand>
        <name>Fe cation</name>
        <dbReference type="ChEBI" id="CHEBI:24875"/>
    </ligand>
</feature>
<dbReference type="RefSeq" id="WP_183188702.1">
    <property type="nucleotide sequence ID" value="NZ_JACICD010000002.1"/>
</dbReference>
<dbReference type="PANTHER" id="PTHR30006">
    <property type="entry name" value="THIAMINE-BINDING PERIPLASMIC PROTEIN-RELATED"/>
    <property type="match status" value="1"/>
</dbReference>
<organism evidence="5 6">
    <name type="scientific">Ancylobacter tetraedralis</name>
    <dbReference type="NCBI Taxonomy" id="217068"/>
    <lineage>
        <taxon>Bacteria</taxon>
        <taxon>Pseudomonadati</taxon>
        <taxon>Pseudomonadota</taxon>
        <taxon>Alphaproteobacteria</taxon>
        <taxon>Hyphomicrobiales</taxon>
        <taxon>Xanthobacteraceae</taxon>
        <taxon>Ancylobacter</taxon>
    </lineage>
</organism>
<dbReference type="Pfam" id="PF01547">
    <property type="entry name" value="SBP_bac_1"/>
    <property type="match status" value="1"/>
</dbReference>
<keyword evidence="1 4" id="KW-0732">Signal</keyword>
<reference evidence="5 6" key="1">
    <citation type="submission" date="2020-08" db="EMBL/GenBank/DDBJ databases">
        <title>Genomic Encyclopedia of Type Strains, Phase IV (KMG-IV): sequencing the most valuable type-strain genomes for metagenomic binning, comparative biology and taxonomic classification.</title>
        <authorList>
            <person name="Goeker M."/>
        </authorList>
    </citation>
    <scope>NUCLEOTIDE SEQUENCE [LARGE SCALE GENOMIC DNA]</scope>
    <source>
        <strain evidence="5 6">DSM 5895</strain>
    </source>
</reference>
<evidence type="ECO:0000256" key="1">
    <source>
        <dbReference type="ARBA" id="ARBA00022729"/>
    </source>
</evidence>
<keyword evidence="3" id="KW-0479">Metal-binding</keyword>
<dbReference type="Gene3D" id="3.40.190.10">
    <property type="entry name" value="Periplasmic binding protein-like II"/>
    <property type="match status" value="2"/>
</dbReference>
<dbReference type="GO" id="GO:0046872">
    <property type="term" value="F:metal ion binding"/>
    <property type="evidence" value="ECO:0007669"/>
    <property type="project" value="UniProtKB-KW"/>
</dbReference>
<dbReference type="PANTHER" id="PTHR30006:SF24">
    <property type="entry name" value="SLL0237 PROTEIN"/>
    <property type="match status" value="1"/>
</dbReference>
<comment type="caution">
    <text evidence="5">The sequence shown here is derived from an EMBL/GenBank/DDBJ whole genome shotgun (WGS) entry which is preliminary data.</text>
</comment>
<evidence type="ECO:0000313" key="5">
    <source>
        <dbReference type="EMBL" id="MBB3770501.1"/>
    </source>
</evidence>
<dbReference type="SUPFAM" id="SSF53850">
    <property type="entry name" value="Periplasmic binding protein-like II"/>
    <property type="match status" value="1"/>
</dbReference>
<keyword evidence="3" id="KW-0408">Iron</keyword>
<dbReference type="InterPro" id="IPR006059">
    <property type="entry name" value="SBP"/>
</dbReference>